<comment type="similarity">
    <text evidence="1">Belongs to the short-chain dehydrogenases/reductases (SDR) family.</text>
</comment>
<dbReference type="GO" id="GO:0047936">
    <property type="term" value="F:glucose 1-dehydrogenase [NAD(P)+] activity"/>
    <property type="evidence" value="ECO:0007669"/>
    <property type="project" value="UniProtKB-EC"/>
</dbReference>
<evidence type="ECO:0000313" key="3">
    <source>
        <dbReference type="EMBL" id="WKN38521.1"/>
    </source>
</evidence>
<evidence type="ECO:0000256" key="1">
    <source>
        <dbReference type="ARBA" id="ARBA00006484"/>
    </source>
</evidence>
<dbReference type="Gene3D" id="3.40.50.720">
    <property type="entry name" value="NAD(P)-binding Rossmann-like Domain"/>
    <property type="match status" value="1"/>
</dbReference>
<dbReference type="InterPro" id="IPR020904">
    <property type="entry name" value="Sc_DH/Rdtase_CS"/>
</dbReference>
<dbReference type="NCBIfam" id="NF005559">
    <property type="entry name" value="PRK07231.1"/>
    <property type="match status" value="1"/>
</dbReference>
<dbReference type="InterPro" id="IPR002347">
    <property type="entry name" value="SDR_fam"/>
</dbReference>
<dbReference type="Pfam" id="PF13561">
    <property type="entry name" value="adh_short_C2"/>
    <property type="match status" value="1"/>
</dbReference>
<dbReference type="PANTHER" id="PTHR24321:SF8">
    <property type="entry name" value="ESTRADIOL 17-BETA-DEHYDROGENASE 8-RELATED"/>
    <property type="match status" value="1"/>
</dbReference>
<dbReference type="AlphaFoldDB" id="A0AA49GTM4"/>
<accession>A0AA49GTM4</accession>
<protein>
    <submittedName>
        <fullName evidence="3">Glucose 1-dehydrogenase</fullName>
        <ecNumber evidence="3">1.1.1.47</ecNumber>
    </submittedName>
</protein>
<keyword evidence="2 3" id="KW-0560">Oxidoreductase</keyword>
<gene>
    <name evidence="3" type="ORF">K4G66_07370</name>
</gene>
<dbReference type="PANTHER" id="PTHR24321">
    <property type="entry name" value="DEHYDROGENASES, SHORT CHAIN"/>
    <property type="match status" value="1"/>
</dbReference>
<dbReference type="PROSITE" id="PS00061">
    <property type="entry name" value="ADH_SHORT"/>
    <property type="match status" value="1"/>
</dbReference>
<evidence type="ECO:0000256" key="2">
    <source>
        <dbReference type="ARBA" id="ARBA00023002"/>
    </source>
</evidence>
<reference evidence="3" key="2">
    <citation type="journal article" date="2024" name="Antonie Van Leeuwenhoek">
        <title>Roseihalotalea indica gen. nov., sp. nov., a halophilic Bacteroidetes from mesopelagic Southwest Indian Ocean with higher carbohydrate metabolic potential.</title>
        <authorList>
            <person name="Chen B."/>
            <person name="Zhang M."/>
            <person name="Lin D."/>
            <person name="Ye J."/>
            <person name="Tang K."/>
        </authorList>
    </citation>
    <scope>NUCLEOTIDE SEQUENCE</scope>
    <source>
        <strain evidence="3">TK19036</strain>
    </source>
</reference>
<dbReference type="FunFam" id="3.40.50.720:FF:000084">
    <property type="entry name" value="Short-chain dehydrogenase reductase"/>
    <property type="match status" value="1"/>
</dbReference>
<dbReference type="InterPro" id="IPR036291">
    <property type="entry name" value="NAD(P)-bd_dom_sf"/>
</dbReference>
<sequence length="255" mass="27683">MNPFHDKVALVTGGGQGIGKAIVQAFSHQGVRVIIADNDKEAGKECEQWIQAKGGDASFIFCDVSKADSIKSLIEQTLERYHRLDFLINNAGVSRFKPIDELTIEEFDEVLSINLRSAFICTKLAAPYLKQQHGAIINIASTRALMSEPDSEAYAASKGGLVALTHALAVSLGPEVRVNAISPGWIEVRDWKKASERSEVQHTEADRQQHPVGRVGTPEDIGRAAVFLCSGEAGFVTGQNFIIDGGMTVKMIYEA</sequence>
<dbReference type="PRINTS" id="PR00080">
    <property type="entry name" value="SDRFAMILY"/>
</dbReference>
<dbReference type="SUPFAM" id="SSF51735">
    <property type="entry name" value="NAD(P)-binding Rossmann-fold domains"/>
    <property type="match status" value="1"/>
</dbReference>
<dbReference type="EMBL" id="CP120682">
    <property type="protein sequence ID" value="WKN38521.1"/>
    <property type="molecule type" value="Genomic_DNA"/>
</dbReference>
<dbReference type="PRINTS" id="PR00081">
    <property type="entry name" value="GDHRDH"/>
</dbReference>
<dbReference type="EC" id="1.1.1.47" evidence="3"/>
<reference evidence="3" key="1">
    <citation type="journal article" date="2023" name="Comput. Struct. Biotechnol. J.">
        <title>Discovery of a novel marine Bacteroidetes with a rich repertoire of carbohydrate-active enzymes.</title>
        <authorList>
            <person name="Chen B."/>
            <person name="Liu G."/>
            <person name="Chen Q."/>
            <person name="Wang H."/>
            <person name="Liu L."/>
            <person name="Tang K."/>
        </authorList>
    </citation>
    <scope>NUCLEOTIDE SEQUENCE</scope>
    <source>
        <strain evidence="3">TK19036</strain>
    </source>
</reference>
<proteinExistence type="inferred from homology"/>
<name>A0AA49GTM4_9BACT</name>
<organism evidence="3">
    <name type="scientific">Roseihalotalea indica</name>
    <dbReference type="NCBI Taxonomy" id="2867963"/>
    <lineage>
        <taxon>Bacteria</taxon>
        <taxon>Pseudomonadati</taxon>
        <taxon>Bacteroidota</taxon>
        <taxon>Cytophagia</taxon>
        <taxon>Cytophagales</taxon>
        <taxon>Catalimonadaceae</taxon>
        <taxon>Roseihalotalea</taxon>
    </lineage>
</organism>